<reference evidence="1 2" key="1">
    <citation type="submission" date="2018-06" db="EMBL/GenBank/DDBJ databases">
        <authorList>
            <consortium name="Pathogen Informatics"/>
            <person name="Doyle S."/>
        </authorList>
    </citation>
    <scope>NUCLEOTIDE SEQUENCE [LARGE SCALE GENOMIC DNA]</scope>
    <source>
        <strain evidence="1 2">NCTC13645</strain>
    </source>
</reference>
<gene>
    <name evidence="1" type="ORF">NCTC13645_02004</name>
</gene>
<dbReference type="Proteomes" id="UP000254621">
    <property type="component" value="Unassembled WGS sequence"/>
</dbReference>
<name>A0A380P6Q5_WEIVI</name>
<dbReference type="AlphaFoldDB" id="A0A380P6Q5"/>
<sequence>MDADLSMGEHPFVAFLNQLLDLSNGLTLNRVMTLLKTELLRPEAVSLTDYREALALTEIMR</sequence>
<organism evidence="1 2">
    <name type="scientific">Weissella viridescens</name>
    <name type="common">Lactobacillus viridescens</name>
    <dbReference type="NCBI Taxonomy" id="1629"/>
    <lineage>
        <taxon>Bacteria</taxon>
        <taxon>Bacillati</taxon>
        <taxon>Bacillota</taxon>
        <taxon>Bacilli</taxon>
        <taxon>Lactobacillales</taxon>
        <taxon>Lactobacillaceae</taxon>
        <taxon>Weissella</taxon>
    </lineage>
</organism>
<evidence type="ECO:0000313" key="1">
    <source>
        <dbReference type="EMBL" id="SUP60883.1"/>
    </source>
</evidence>
<evidence type="ECO:0000313" key="2">
    <source>
        <dbReference type="Proteomes" id="UP000254621"/>
    </source>
</evidence>
<dbReference type="EMBL" id="UHIV01000005">
    <property type="protein sequence ID" value="SUP60883.1"/>
    <property type="molecule type" value="Genomic_DNA"/>
</dbReference>
<protein>
    <submittedName>
        <fullName evidence="1">Uncharacterized protein</fullName>
    </submittedName>
</protein>
<proteinExistence type="predicted"/>
<accession>A0A380P6Q5</accession>